<keyword evidence="2" id="KW-0472">Membrane</keyword>
<evidence type="ECO:0000313" key="4">
    <source>
        <dbReference type="EMBL" id="GHI54657.1"/>
    </source>
</evidence>
<dbReference type="InterPro" id="IPR037185">
    <property type="entry name" value="EmrE-like"/>
</dbReference>
<organism evidence="4 5">
    <name type="scientific">Streptomyces rubradiris</name>
    <name type="common">Streptomyces achromogenes subsp. rubradiris</name>
    <dbReference type="NCBI Taxonomy" id="285531"/>
    <lineage>
        <taxon>Bacteria</taxon>
        <taxon>Bacillati</taxon>
        <taxon>Actinomycetota</taxon>
        <taxon>Actinomycetes</taxon>
        <taxon>Kitasatosporales</taxon>
        <taxon>Streptomycetaceae</taxon>
        <taxon>Streptomyces</taxon>
    </lineage>
</organism>
<evidence type="ECO:0000313" key="5">
    <source>
        <dbReference type="Proteomes" id="UP000646738"/>
    </source>
</evidence>
<reference evidence="5" key="1">
    <citation type="submission" date="2023-07" db="EMBL/GenBank/DDBJ databases">
        <title>Whole genome shotgun sequence of Streptomyces achromogenes subsp. rubradiris NBRC 14000.</title>
        <authorList>
            <person name="Komaki H."/>
            <person name="Tamura T."/>
        </authorList>
    </citation>
    <scope>NUCLEOTIDE SEQUENCE [LARGE SCALE GENOMIC DNA]</scope>
    <source>
        <strain evidence="5">NBRC 14000</strain>
    </source>
</reference>
<evidence type="ECO:0000259" key="3">
    <source>
        <dbReference type="Pfam" id="PF00892"/>
    </source>
</evidence>
<dbReference type="PANTHER" id="PTHR12715">
    <property type="entry name" value="TRANSPORTER, DRUG/METABOLITE EXPORTER FAMILY"/>
    <property type="match status" value="1"/>
</dbReference>
<dbReference type="Proteomes" id="UP000646738">
    <property type="component" value="Unassembled WGS sequence"/>
</dbReference>
<feature type="transmembrane region" description="Helical" evidence="2">
    <location>
        <begin position="91"/>
        <end position="115"/>
    </location>
</feature>
<name>A0ABQ3RFL1_STRRR</name>
<protein>
    <recommendedName>
        <fullName evidence="3">EamA domain-containing protein</fullName>
    </recommendedName>
</protein>
<dbReference type="InterPro" id="IPR000620">
    <property type="entry name" value="EamA_dom"/>
</dbReference>
<keyword evidence="5" id="KW-1185">Reference proteome</keyword>
<feature type="transmembrane region" description="Helical" evidence="2">
    <location>
        <begin position="65"/>
        <end position="85"/>
    </location>
</feature>
<feature type="domain" description="EamA" evidence="3">
    <location>
        <begin position="35"/>
        <end position="167"/>
    </location>
</feature>
<dbReference type="RefSeq" id="WP_189990032.1">
    <property type="nucleotide sequence ID" value="NZ_BNCB01000002.1"/>
</dbReference>
<dbReference type="InterPro" id="IPR052756">
    <property type="entry name" value="Alkyne_AA_exporter"/>
</dbReference>
<feature type="transmembrane region" description="Helical" evidence="2">
    <location>
        <begin position="122"/>
        <end position="145"/>
    </location>
</feature>
<feature type="transmembrane region" description="Helical" evidence="2">
    <location>
        <begin position="33"/>
        <end position="53"/>
    </location>
</feature>
<comment type="similarity">
    <text evidence="1">Belongs to the EamA transporter family.</text>
</comment>
<comment type="caution">
    <text evidence="4">The sequence shown here is derived from an EMBL/GenBank/DDBJ whole genome shotgun (WGS) entry which is preliminary data.</text>
</comment>
<evidence type="ECO:0000256" key="2">
    <source>
        <dbReference type="SAM" id="Phobius"/>
    </source>
</evidence>
<accession>A0ABQ3RFL1</accession>
<proteinExistence type="inferred from homology"/>
<dbReference type="SUPFAM" id="SSF103481">
    <property type="entry name" value="Multidrug resistance efflux transporter EmrE"/>
    <property type="match status" value="1"/>
</dbReference>
<feature type="transmembrane region" description="Helical" evidence="2">
    <location>
        <begin position="151"/>
        <end position="168"/>
    </location>
</feature>
<keyword evidence="2" id="KW-1133">Transmembrane helix</keyword>
<gene>
    <name evidence="4" type="ORF">Srubr_45030</name>
</gene>
<dbReference type="PANTHER" id="PTHR12715:SF4">
    <property type="entry name" value="EAMA DOMAIN-CONTAINING PROTEIN"/>
    <property type="match status" value="1"/>
</dbReference>
<dbReference type="Pfam" id="PF00892">
    <property type="entry name" value="EamA"/>
    <property type="match status" value="1"/>
</dbReference>
<dbReference type="EMBL" id="BNEA01000015">
    <property type="protein sequence ID" value="GHI54657.1"/>
    <property type="molecule type" value="Genomic_DNA"/>
</dbReference>
<keyword evidence="2" id="KW-0812">Transmembrane</keyword>
<evidence type="ECO:0000256" key="1">
    <source>
        <dbReference type="ARBA" id="ARBA00007362"/>
    </source>
</evidence>
<sequence length="180" mass="18461">MCPVGHRDLSAGRRAGNGGHGGDAFADQAGLRINLGTFYVLAAAIAESLYFILSEPLLGRYTSTEFNAFVTVLGTAMTLPCLGGLGHQVSAASIGSVAVVVYLGVFPAAVAYLLWNHAMSRLGVAATTSALYALPVLSLLVSLVLLHTLPTPLGLTGGVISLVGAALADSRRSRRPRSAG</sequence>